<evidence type="ECO:0000313" key="3">
    <source>
        <dbReference type="Proteomes" id="UP000179588"/>
    </source>
</evidence>
<keyword evidence="1" id="KW-1133">Transmembrane helix</keyword>
<evidence type="ECO:0000313" key="2">
    <source>
        <dbReference type="EMBL" id="OHT23172.1"/>
    </source>
</evidence>
<keyword evidence="3" id="KW-1185">Reference proteome</keyword>
<feature type="transmembrane region" description="Helical" evidence="1">
    <location>
        <begin position="53"/>
        <end position="73"/>
    </location>
</feature>
<reference evidence="2 3" key="1">
    <citation type="submission" date="2016-03" db="EMBL/GenBank/DDBJ databases">
        <title>Genome sequence of Providencia stuartii strain, isolated from the salivary glands of larval Lucilia sericata.</title>
        <authorList>
            <person name="Yuan Y."/>
            <person name="Zhang Y."/>
            <person name="Fu S."/>
            <person name="Crippen T.L."/>
            <person name="Visi D."/>
            <person name="Benbow M.E."/>
            <person name="Allen M."/>
            <person name="Tomberlin J.K."/>
            <person name="Sze S.-H."/>
            <person name="Tarone A.M."/>
        </authorList>
    </citation>
    <scope>NUCLEOTIDE SEQUENCE [LARGE SCALE GENOMIC DNA]</scope>
    <source>
        <strain evidence="2 3">Crippen</strain>
    </source>
</reference>
<name>A0A1S1HMY1_PROST</name>
<organism evidence="2 3">
    <name type="scientific">Providencia stuartii</name>
    <dbReference type="NCBI Taxonomy" id="588"/>
    <lineage>
        <taxon>Bacteria</taxon>
        <taxon>Pseudomonadati</taxon>
        <taxon>Pseudomonadota</taxon>
        <taxon>Gammaproteobacteria</taxon>
        <taxon>Enterobacterales</taxon>
        <taxon>Morganellaceae</taxon>
        <taxon>Providencia</taxon>
    </lineage>
</organism>
<proteinExistence type="predicted"/>
<feature type="transmembrane region" description="Helical" evidence="1">
    <location>
        <begin position="93"/>
        <end position="112"/>
    </location>
</feature>
<comment type="caution">
    <text evidence="2">The sequence shown here is derived from an EMBL/GenBank/DDBJ whole genome shotgun (WGS) entry which is preliminary data.</text>
</comment>
<dbReference type="AlphaFoldDB" id="A0A1S1HMY1"/>
<dbReference type="SUPFAM" id="SSF48452">
    <property type="entry name" value="TPR-like"/>
    <property type="match status" value="1"/>
</dbReference>
<keyword evidence="1" id="KW-0472">Membrane</keyword>
<protein>
    <submittedName>
        <fullName evidence="2">Uncharacterized protein</fullName>
    </submittedName>
</protein>
<keyword evidence="1" id="KW-0812">Transmembrane</keyword>
<accession>A0A1S1HMY1</accession>
<sequence length="323" mass="36862">MSWPNFASPNVVAVVNFTFLTLIIIIGAVLGATVRVGKELKLKSGWKSIFRTYMIGVGAAFICLPFITSFLHLKYESLVLPLKSTLPNVYIEQLFMLISLSGISSYLGYSLLDNIANKVIQSQVNALGEEQEKNSTSINELREENLKIKKNEKRISIELLYMKAKDAVASGQKFQDKPDEESRIASIKKFNDAIKMLDEALLLVDKVNEYHEYDRLMVMKAYALKRVDRISEALDIVDQLLEKDGSNPVLIYNKGCYSWLIKKFDTEDEIKKLIIKSLTVNPKTDKLKTHQRKIIEKVLSKLDVDIKDLFDDSELENIRKQTM</sequence>
<dbReference type="Gene3D" id="1.25.40.10">
    <property type="entry name" value="Tetratricopeptide repeat domain"/>
    <property type="match status" value="1"/>
</dbReference>
<evidence type="ECO:0000256" key="1">
    <source>
        <dbReference type="SAM" id="Phobius"/>
    </source>
</evidence>
<dbReference type="InterPro" id="IPR011990">
    <property type="entry name" value="TPR-like_helical_dom_sf"/>
</dbReference>
<gene>
    <name evidence="2" type="ORF">A3Q29_07015</name>
</gene>
<dbReference type="EMBL" id="LVIE01000190">
    <property type="protein sequence ID" value="OHT23172.1"/>
    <property type="molecule type" value="Genomic_DNA"/>
</dbReference>
<feature type="transmembrane region" description="Helical" evidence="1">
    <location>
        <begin position="12"/>
        <end position="32"/>
    </location>
</feature>
<dbReference type="Proteomes" id="UP000179588">
    <property type="component" value="Unassembled WGS sequence"/>
</dbReference>